<dbReference type="RefSeq" id="WP_416343946.1">
    <property type="nucleotide sequence ID" value="NZ_JALQCY010000003.1"/>
</dbReference>
<accession>A0ABT0J3M8</accession>
<feature type="region of interest" description="Disordered" evidence="1">
    <location>
        <begin position="234"/>
        <end position="277"/>
    </location>
</feature>
<gene>
    <name evidence="3" type="ORF">M1843_10065</name>
</gene>
<evidence type="ECO:0000256" key="1">
    <source>
        <dbReference type="SAM" id="MobiDB-lite"/>
    </source>
</evidence>
<evidence type="ECO:0000313" key="4">
    <source>
        <dbReference type="Proteomes" id="UP001651050"/>
    </source>
</evidence>
<protein>
    <submittedName>
        <fullName evidence="3">Uncharacterized protein</fullName>
    </submittedName>
</protein>
<feature type="transmembrane region" description="Helical" evidence="2">
    <location>
        <begin position="15"/>
        <end position="36"/>
    </location>
</feature>
<sequence length="277" mass="27363">MSASPDPAPPARSLWTRRVVVLAAVVVLAVVVWLVVRDDGGTPAASSPRSSPTAPSPTATQDPAEPTPSTTGAAGCDATGDTTPQAADTHEVVDVDGDDEADTAWLTGGADRRFGITTASGATFSVPVGSASPQRASAVVDVVAAGDDTAPVALVDTGREVLLLSAADCDLAATQNLAGDAYTFDKGFAGHGTGVGCTEVGGALHLAGLKATSGDGESFTVTRTLVDLDDGAMTASNGEESTVASGADPDDPAVVTGQETTCGDLVAGEDGPVEPES</sequence>
<proteinExistence type="predicted"/>
<reference evidence="3 4" key="1">
    <citation type="submission" date="2022-02" db="EMBL/GenBank/DDBJ databases">
        <title>The car tank lid bacteriome: a reservoir of bacteria with potential in bioremediation of fuel.</title>
        <authorList>
            <person name="Vidal-Verdu A."/>
            <person name="Gomez-Martinez D."/>
            <person name="Latorre-Perez A."/>
            <person name="Pereto J."/>
            <person name="Porcar M."/>
        </authorList>
    </citation>
    <scope>NUCLEOTIDE SEQUENCE [LARGE SCALE GENOMIC DNA]</scope>
    <source>
        <strain evidence="3 4">4D.3</strain>
    </source>
</reference>
<keyword evidence="4" id="KW-1185">Reference proteome</keyword>
<feature type="compositionally biased region" description="Polar residues" evidence="1">
    <location>
        <begin position="234"/>
        <end position="244"/>
    </location>
</feature>
<feature type="compositionally biased region" description="Low complexity" evidence="1">
    <location>
        <begin position="42"/>
        <end position="60"/>
    </location>
</feature>
<dbReference type="Proteomes" id="UP001651050">
    <property type="component" value="Unassembled WGS sequence"/>
</dbReference>
<name>A0ABT0J3M8_9MICO</name>
<evidence type="ECO:0000313" key="3">
    <source>
        <dbReference type="EMBL" id="MCK9794090.1"/>
    </source>
</evidence>
<keyword evidence="2" id="KW-0472">Membrane</keyword>
<dbReference type="EMBL" id="JALQCY010000003">
    <property type="protein sequence ID" value="MCK9794090.1"/>
    <property type="molecule type" value="Genomic_DNA"/>
</dbReference>
<comment type="caution">
    <text evidence="3">The sequence shown here is derived from an EMBL/GenBank/DDBJ whole genome shotgun (WGS) entry which is preliminary data.</text>
</comment>
<organism evidence="3 4">
    <name type="scientific">Isoptericola peretonis</name>
    <dbReference type="NCBI Taxonomy" id="2918523"/>
    <lineage>
        <taxon>Bacteria</taxon>
        <taxon>Bacillati</taxon>
        <taxon>Actinomycetota</taxon>
        <taxon>Actinomycetes</taxon>
        <taxon>Micrococcales</taxon>
        <taxon>Promicromonosporaceae</taxon>
        <taxon>Isoptericola</taxon>
    </lineage>
</organism>
<feature type="region of interest" description="Disordered" evidence="1">
    <location>
        <begin position="41"/>
        <end position="84"/>
    </location>
</feature>
<evidence type="ECO:0000256" key="2">
    <source>
        <dbReference type="SAM" id="Phobius"/>
    </source>
</evidence>
<keyword evidence="2" id="KW-1133">Transmembrane helix</keyword>
<keyword evidence="2" id="KW-0812">Transmembrane</keyword>